<dbReference type="RefSeq" id="WP_168870170.1">
    <property type="nucleotide sequence ID" value="NZ_JABAIA010000001.1"/>
</dbReference>
<dbReference type="EMBL" id="JABAIA010000001">
    <property type="protein sequence ID" value="NLR64218.1"/>
    <property type="molecule type" value="Genomic_DNA"/>
</dbReference>
<comment type="caution">
    <text evidence="1">The sequence shown here is derived from an EMBL/GenBank/DDBJ whole genome shotgun (WGS) entry which is preliminary data.</text>
</comment>
<gene>
    <name evidence="1" type="ORF">HGH92_07865</name>
</gene>
<organism evidence="1 2">
    <name type="scientific">Chitinophaga varians</name>
    <dbReference type="NCBI Taxonomy" id="2202339"/>
    <lineage>
        <taxon>Bacteria</taxon>
        <taxon>Pseudomonadati</taxon>
        <taxon>Bacteroidota</taxon>
        <taxon>Chitinophagia</taxon>
        <taxon>Chitinophagales</taxon>
        <taxon>Chitinophagaceae</taxon>
        <taxon>Chitinophaga</taxon>
    </lineage>
</organism>
<dbReference type="AlphaFoldDB" id="A0A847RTM5"/>
<sequence length="276" mass="30696">MKLSSTVLCLAILSLMACRKDESGNGPALNYNDVNITAISDIPPFIYEGDRLVAMGHEKFSYDDKGRIVGSRIEHKDTVNNIITGYIYKTTFTWANGLCAGSIADSLYSYIKSIDGSIKDERFASGTILSSYDYTLPAGRLNGITFTPGKWNTALYTSIKFEYDGKGNVIRAVTTQPNLFGRPGVPDLVVTVTYQYDNHPNPYYAMYKKYGLILPALQRFADCISPNNVIKMQLKIDNMVELVQQYVYEYNAAGYPVKITTNGGSVTGQTTYISYR</sequence>
<name>A0A847RTM5_9BACT</name>
<accession>A0A847RTM5</accession>
<protein>
    <recommendedName>
        <fullName evidence="3">DUF4595 domain-containing protein</fullName>
    </recommendedName>
</protein>
<evidence type="ECO:0000313" key="1">
    <source>
        <dbReference type="EMBL" id="NLR64218.1"/>
    </source>
</evidence>
<keyword evidence="2" id="KW-1185">Reference proteome</keyword>
<evidence type="ECO:0000313" key="2">
    <source>
        <dbReference type="Proteomes" id="UP000570474"/>
    </source>
</evidence>
<proteinExistence type="predicted"/>
<reference evidence="1 2" key="1">
    <citation type="submission" date="2020-04" db="EMBL/GenBank/DDBJ databases">
        <authorList>
            <person name="Yin C."/>
        </authorList>
    </citation>
    <scope>NUCLEOTIDE SEQUENCE [LARGE SCALE GENOMIC DNA]</scope>
    <source>
        <strain evidence="1 2">Ae27</strain>
    </source>
</reference>
<evidence type="ECO:0008006" key="3">
    <source>
        <dbReference type="Google" id="ProtNLM"/>
    </source>
</evidence>
<dbReference type="PROSITE" id="PS51257">
    <property type="entry name" value="PROKAR_LIPOPROTEIN"/>
    <property type="match status" value="1"/>
</dbReference>
<dbReference type="Proteomes" id="UP000570474">
    <property type="component" value="Unassembled WGS sequence"/>
</dbReference>